<sequence length="57" mass="5970">MNDETPSTPGIATGVMEPNRALLILTLGILSLALCCFGFFTGIPAWIMGKGDLAKMA</sequence>
<keyword evidence="1" id="KW-1133">Transmembrane helix</keyword>
<evidence type="ECO:0000313" key="2">
    <source>
        <dbReference type="EMBL" id="SVB08221.1"/>
    </source>
</evidence>
<proteinExistence type="predicted"/>
<reference evidence="2" key="1">
    <citation type="submission" date="2018-05" db="EMBL/GenBank/DDBJ databases">
        <authorList>
            <person name="Lanie J.A."/>
            <person name="Ng W.-L."/>
            <person name="Kazmierczak K.M."/>
            <person name="Andrzejewski T.M."/>
            <person name="Davidsen T.M."/>
            <person name="Wayne K.J."/>
            <person name="Tettelin H."/>
            <person name="Glass J.I."/>
            <person name="Rusch D."/>
            <person name="Podicherti R."/>
            <person name="Tsui H.-C.T."/>
            <person name="Winkler M.E."/>
        </authorList>
    </citation>
    <scope>NUCLEOTIDE SEQUENCE</scope>
</reference>
<accession>A0A382B3X2</accession>
<evidence type="ECO:0000256" key="1">
    <source>
        <dbReference type="SAM" id="Phobius"/>
    </source>
</evidence>
<gene>
    <name evidence="2" type="ORF">METZ01_LOCUS161075</name>
</gene>
<dbReference type="AlphaFoldDB" id="A0A382B3X2"/>
<organism evidence="2">
    <name type="scientific">marine metagenome</name>
    <dbReference type="NCBI Taxonomy" id="408172"/>
    <lineage>
        <taxon>unclassified sequences</taxon>
        <taxon>metagenomes</taxon>
        <taxon>ecological metagenomes</taxon>
    </lineage>
</organism>
<feature type="transmembrane region" description="Helical" evidence="1">
    <location>
        <begin position="20"/>
        <end position="47"/>
    </location>
</feature>
<dbReference type="EMBL" id="UINC01028001">
    <property type="protein sequence ID" value="SVB08221.1"/>
    <property type="molecule type" value="Genomic_DNA"/>
</dbReference>
<name>A0A382B3X2_9ZZZZ</name>
<protein>
    <submittedName>
        <fullName evidence="2">Uncharacterized protein</fullName>
    </submittedName>
</protein>
<keyword evidence="1" id="KW-0472">Membrane</keyword>
<keyword evidence="1" id="KW-0812">Transmembrane</keyword>